<dbReference type="Proteomes" id="UP000001877">
    <property type="component" value="Chromosome"/>
</dbReference>
<dbReference type="HOGENOM" id="CLU_2328278_0_0_9"/>
<name>C0ZDX6_BREBN</name>
<reference evidence="1 2" key="1">
    <citation type="submission" date="2005-03" db="EMBL/GenBank/DDBJ databases">
        <title>Brevibacillus brevis strain 47, complete genome.</title>
        <authorList>
            <person name="Hosoyama A."/>
            <person name="Yamada R."/>
            <person name="Hongo Y."/>
            <person name="Terui Y."/>
            <person name="Ankai A."/>
            <person name="Masuyama W."/>
            <person name="Sekiguchi M."/>
            <person name="Takeda T."/>
            <person name="Asano K."/>
            <person name="Ohji S."/>
            <person name="Ichikawa N."/>
            <person name="Narita S."/>
            <person name="Aoki N."/>
            <person name="Miura H."/>
            <person name="Matsushita S."/>
            <person name="Sekigawa T."/>
            <person name="Yamagata H."/>
            <person name="Yoshikawa H."/>
            <person name="Udaka S."/>
            <person name="Tanikawa S."/>
            <person name="Fujita N."/>
        </authorList>
    </citation>
    <scope>NUCLEOTIDE SEQUENCE [LARGE SCALE GENOMIC DNA]</scope>
    <source>
        <strain evidence="2">47 / JCM 6285 / NBRC 100599</strain>
    </source>
</reference>
<sequence length="98" mass="11432">MQRKNAHDTHTKGTCQHHYFLLPLGLRLSEGRMERMLKMSQQHYIKFLREVEGCSVKEIAARVSVHWRTAKKYAGKCLGNFGCKTEHFLLAKHISLKH</sequence>
<gene>
    <name evidence="1" type="ordered locus">BBR47_30080</name>
</gene>
<keyword evidence="2" id="KW-1185">Reference proteome</keyword>
<organism evidence="1 2">
    <name type="scientific">Brevibacillus brevis (strain 47 / JCM 6285 / NBRC 100599)</name>
    <dbReference type="NCBI Taxonomy" id="358681"/>
    <lineage>
        <taxon>Bacteria</taxon>
        <taxon>Bacillati</taxon>
        <taxon>Bacillota</taxon>
        <taxon>Bacilli</taxon>
        <taxon>Bacillales</taxon>
        <taxon>Paenibacillaceae</taxon>
        <taxon>Brevibacillus</taxon>
    </lineage>
</organism>
<proteinExistence type="predicted"/>
<protein>
    <submittedName>
        <fullName evidence="1">Uncharacterized protein</fullName>
    </submittedName>
</protein>
<evidence type="ECO:0000313" key="1">
    <source>
        <dbReference type="EMBL" id="BAH43985.1"/>
    </source>
</evidence>
<dbReference type="AlphaFoldDB" id="C0ZDX6"/>
<dbReference type="KEGG" id="bbe:BBR47_30080"/>
<accession>C0ZDX6</accession>
<dbReference type="EMBL" id="AP008955">
    <property type="protein sequence ID" value="BAH43985.1"/>
    <property type="molecule type" value="Genomic_DNA"/>
</dbReference>
<evidence type="ECO:0000313" key="2">
    <source>
        <dbReference type="Proteomes" id="UP000001877"/>
    </source>
</evidence>